<reference evidence="2" key="2">
    <citation type="submission" date="2017-02" db="UniProtKB">
        <authorList>
            <consortium name="WormBaseParasite"/>
        </authorList>
    </citation>
    <scope>IDENTIFICATION</scope>
</reference>
<dbReference type="Proteomes" id="UP000035642">
    <property type="component" value="Unassembled WGS sequence"/>
</dbReference>
<organism evidence="1 2">
    <name type="scientific">Angiostrongylus cantonensis</name>
    <name type="common">Rat lungworm</name>
    <dbReference type="NCBI Taxonomy" id="6313"/>
    <lineage>
        <taxon>Eukaryota</taxon>
        <taxon>Metazoa</taxon>
        <taxon>Ecdysozoa</taxon>
        <taxon>Nematoda</taxon>
        <taxon>Chromadorea</taxon>
        <taxon>Rhabditida</taxon>
        <taxon>Rhabditina</taxon>
        <taxon>Rhabditomorpha</taxon>
        <taxon>Strongyloidea</taxon>
        <taxon>Metastrongylidae</taxon>
        <taxon>Angiostrongylus</taxon>
    </lineage>
</organism>
<evidence type="ECO:0000313" key="1">
    <source>
        <dbReference type="Proteomes" id="UP000035642"/>
    </source>
</evidence>
<sequence length="85" mass="9876">LLAVKTEKYCKSRLHVEVDVLKAANVAKARHFCDLTDNRSKELSYVYMVMTLLDKDLHSLRYETPRSRFGISTSLRLSMQSLKVR</sequence>
<reference evidence="1" key="1">
    <citation type="submission" date="2012-09" db="EMBL/GenBank/DDBJ databases">
        <authorList>
            <person name="Martin A.A."/>
        </authorList>
    </citation>
    <scope>NUCLEOTIDE SEQUENCE</scope>
</reference>
<proteinExistence type="predicted"/>
<dbReference type="STRING" id="6313.A0A0K0DLC9"/>
<dbReference type="Gene3D" id="3.30.200.20">
    <property type="entry name" value="Phosphorylase Kinase, domain 1"/>
    <property type="match status" value="1"/>
</dbReference>
<name>A0A0K0DLC9_ANGCA</name>
<evidence type="ECO:0000313" key="2">
    <source>
        <dbReference type="WBParaSite" id="ACAC_0001239101-mRNA-1"/>
    </source>
</evidence>
<accession>A0A0K0DLC9</accession>
<protein>
    <submittedName>
        <fullName evidence="2">Polyprotein</fullName>
    </submittedName>
</protein>
<dbReference type="AlphaFoldDB" id="A0A0K0DLC9"/>
<keyword evidence="1" id="KW-1185">Reference proteome</keyword>
<dbReference type="WBParaSite" id="ACAC_0001239101-mRNA-1">
    <property type="protein sequence ID" value="ACAC_0001239101-mRNA-1"/>
    <property type="gene ID" value="ACAC_0001239101"/>
</dbReference>